<reference evidence="2" key="2">
    <citation type="submission" date="2020-06" db="EMBL/GenBank/DDBJ databases">
        <title>Helianthus annuus Genome sequencing and assembly Release 2.</title>
        <authorList>
            <person name="Gouzy J."/>
            <person name="Langlade N."/>
            <person name="Munos S."/>
        </authorList>
    </citation>
    <scope>NUCLEOTIDE SEQUENCE</scope>
    <source>
        <tissue evidence="2">Leaves</tissue>
    </source>
</reference>
<dbReference type="Proteomes" id="UP000215914">
    <property type="component" value="Unassembled WGS sequence"/>
</dbReference>
<feature type="chain" id="PRO_5039907501" description="Secreted protein" evidence="1">
    <location>
        <begin position="32"/>
        <end position="73"/>
    </location>
</feature>
<evidence type="ECO:0008006" key="4">
    <source>
        <dbReference type="Google" id="ProtNLM"/>
    </source>
</evidence>
<name>A0A9K3NYN2_HELAN</name>
<dbReference type="AlphaFoldDB" id="A0A9K3NYN2"/>
<keyword evidence="1" id="KW-0732">Signal</keyword>
<gene>
    <name evidence="2" type="ORF">HanXRQr2_Chr03g0132581</name>
</gene>
<sequence length="73" mass="8836">MCRPSPLSLCYLTIRKVAILVLKLTTDVTWAHNYGWNIEIQWANERNYIHQVYVRKREKAAIYYCFRKQQKMA</sequence>
<dbReference type="Gramene" id="mRNA:HanXRQr2_Chr03g0132581">
    <property type="protein sequence ID" value="CDS:HanXRQr2_Chr03g0132581.1"/>
    <property type="gene ID" value="HanXRQr2_Chr03g0132581"/>
</dbReference>
<comment type="caution">
    <text evidence="2">The sequence shown here is derived from an EMBL/GenBank/DDBJ whole genome shotgun (WGS) entry which is preliminary data.</text>
</comment>
<protein>
    <recommendedName>
        <fullName evidence="4">Secreted protein</fullName>
    </recommendedName>
</protein>
<proteinExistence type="predicted"/>
<reference evidence="2" key="1">
    <citation type="journal article" date="2017" name="Nature">
        <title>The sunflower genome provides insights into oil metabolism, flowering and Asterid evolution.</title>
        <authorList>
            <person name="Badouin H."/>
            <person name="Gouzy J."/>
            <person name="Grassa C.J."/>
            <person name="Murat F."/>
            <person name="Staton S.E."/>
            <person name="Cottret L."/>
            <person name="Lelandais-Briere C."/>
            <person name="Owens G.L."/>
            <person name="Carrere S."/>
            <person name="Mayjonade B."/>
            <person name="Legrand L."/>
            <person name="Gill N."/>
            <person name="Kane N.C."/>
            <person name="Bowers J.E."/>
            <person name="Hubner S."/>
            <person name="Bellec A."/>
            <person name="Berard A."/>
            <person name="Berges H."/>
            <person name="Blanchet N."/>
            <person name="Boniface M.C."/>
            <person name="Brunel D."/>
            <person name="Catrice O."/>
            <person name="Chaidir N."/>
            <person name="Claudel C."/>
            <person name="Donnadieu C."/>
            <person name="Faraut T."/>
            <person name="Fievet G."/>
            <person name="Helmstetter N."/>
            <person name="King M."/>
            <person name="Knapp S.J."/>
            <person name="Lai Z."/>
            <person name="Le Paslier M.C."/>
            <person name="Lippi Y."/>
            <person name="Lorenzon L."/>
            <person name="Mandel J.R."/>
            <person name="Marage G."/>
            <person name="Marchand G."/>
            <person name="Marquand E."/>
            <person name="Bret-Mestries E."/>
            <person name="Morien E."/>
            <person name="Nambeesan S."/>
            <person name="Nguyen T."/>
            <person name="Pegot-Espagnet P."/>
            <person name="Pouilly N."/>
            <person name="Raftis F."/>
            <person name="Sallet E."/>
            <person name="Schiex T."/>
            <person name="Thomas J."/>
            <person name="Vandecasteele C."/>
            <person name="Vares D."/>
            <person name="Vear F."/>
            <person name="Vautrin S."/>
            <person name="Crespi M."/>
            <person name="Mangin B."/>
            <person name="Burke J.M."/>
            <person name="Salse J."/>
            <person name="Munos S."/>
            <person name="Vincourt P."/>
            <person name="Rieseberg L.H."/>
            <person name="Langlade N.B."/>
        </authorList>
    </citation>
    <scope>NUCLEOTIDE SEQUENCE</scope>
    <source>
        <tissue evidence="2">Leaves</tissue>
    </source>
</reference>
<accession>A0A9K3NYN2</accession>
<evidence type="ECO:0000256" key="1">
    <source>
        <dbReference type="SAM" id="SignalP"/>
    </source>
</evidence>
<evidence type="ECO:0000313" key="3">
    <source>
        <dbReference type="Proteomes" id="UP000215914"/>
    </source>
</evidence>
<keyword evidence="3" id="KW-1185">Reference proteome</keyword>
<feature type="signal peptide" evidence="1">
    <location>
        <begin position="1"/>
        <end position="31"/>
    </location>
</feature>
<evidence type="ECO:0000313" key="2">
    <source>
        <dbReference type="EMBL" id="KAF5816278.1"/>
    </source>
</evidence>
<organism evidence="2 3">
    <name type="scientific">Helianthus annuus</name>
    <name type="common">Common sunflower</name>
    <dbReference type="NCBI Taxonomy" id="4232"/>
    <lineage>
        <taxon>Eukaryota</taxon>
        <taxon>Viridiplantae</taxon>
        <taxon>Streptophyta</taxon>
        <taxon>Embryophyta</taxon>
        <taxon>Tracheophyta</taxon>
        <taxon>Spermatophyta</taxon>
        <taxon>Magnoliopsida</taxon>
        <taxon>eudicotyledons</taxon>
        <taxon>Gunneridae</taxon>
        <taxon>Pentapetalae</taxon>
        <taxon>asterids</taxon>
        <taxon>campanulids</taxon>
        <taxon>Asterales</taxon>
        <taxon>Asteraceae</taxon>
        <taxon>Asteroideae</taxon>
        <taxon>Heliantheae alliance</taxon>
        <taxon>Heliantheae</taxon>
        <taxon>Helianthus</taxon>
    </lineage>
</organism>
<dbReference type="EMBL" id="MNCJ02000318">
    <property type="protein sequence ID" value="KAF5816278.1"/>
    <property type="molecule type" value="Genomic_DNA"/>
</dbReference>